<evidence type="ECO:0000313" key="3">
    <source>
        <dbReference type="Proteomes" id="UP000559256"/>
    </source>
</evidence>
<dbReference type="AlphaFoldDB" id="A0A8H5FLW4"/>
<evidence type="ECO:0000313" key="2">
    <source>
        <dbReference type="EMBL" id="KAF5341576.1"/>
    </source>
</evidence>
<dbReference type="Proteomes" id="UP000559256">
    <property type="component" value="Unassembled WGS sequence"/>
</dbReference>
<evidence type="ECO:0000256" key="1">
    <source>
        <dbReference type="SAM" id="MobiDB-lite"/>
    </source>
</evidence>
<accession>A0A8H5FLW4</accession>
<reference evidence="2 3" key="1">
    <citation type="journal article" date="2020" name="ISME J.">
        <title>Uncovering the hidden diversity of litter-decomposition mechanisms in mushroom-forming fungi.</title>
        <authorList>
            <person name="Floudas D."/>
            <person name="Bentzer J."/>
            <person name="Ahren D."/>
            <person name="Johansson T."/>
            <person name="Persson P."/>
            <person name="Tunlid A."/>
        </authorList>
    </citation>
    <scope>NUCLEOTIDE SEQUENCE [LARGE SCALE GENOMIC DNA]</scope>
    <source>
        <strain evidence="2 3">CBS 291.85</strain>
    </source>
</reference>
<sequence>MTSSNWCSSVVFSSPRVSMSSLPPFERRPYKAITFPSSMSFPGLVRMFRRKLDDFKDEFLWDSYLVANYPAKTKADDVKRGLQTQTLSQFMEDYKITPSPYASLIRRELVPDAIVPRHWLKALAYGATRVLYLNNVDPYLKHATISDDFSQYMTGRGRNPLNTRSEDNRIGLFQD</sequence>
<protein>
    <submittedName>
        <fullName evidence="2">Uncharacterized protein</fullName>
    </submittedName>
</protein>
<feature type="region of interest" description="Disordered" evidence="1">
    <location>
        <begin position="156"/>
        <end position="175"/>
    </location>
</feature>
<gene>
    <name evidence="2" type="ORF">D9758_014052</name>
</gene>
<proteinExistence type="predicted"/>
<organism evidence="2 3">
    <name type="scientific">Tetrapyrgos nigripes</name>
    <dbReference type="NCBI Taxonomy" id="182062"/>
    <lineage>
        <taxon>Eukaryota</taxon>
        <taxon>Fungi</taxon>
        <taxon>Dikarya</taxon>
        <taxon>Basidiomycota</taxon>
        <taxon>Agaricomycotina</taxon>
        <taxon>Agaricomycetes</taxon>
        <taxon>Agaricomycetidae</taxon>
        <taxon>Agaricales</taxon>
        <taxon>Marasmiineae</taxon>
        <taxon>Marasmiaceae</taxon>
        <taxon>Tetrapyrgos</taxon>
    </lineage>
</organism>
<name>A0A8H5FLW4_9AGAR</name>
<comment type="caution">
    <text evidence="2">The sequence shown here is derived from an EMBL/GenBank/DDBJ whole genome shotgun (WGS) entry which is preliminary data.</text>
</comment>
<keyword evidence="3" id="KW-1185">Reference proteome</keyword>
<dbReference type="EMBL" id="JAACJM010000160">
    <property type="protein sequence ID" value="KAF5341576.1"/>
    <property type="molecule type" value="Genomic_DNA"/>
</dbReference>